<dbReference type="RefSeq" id="WP_377151294.1">
    <property type="nucleotide sequence ID" value="NZ_JBHSAF010000005.1"/>
</dbReference>
<accession>A0ABV8CLX7</accession>
<feature type="transmembrane region" description="Helical" evidence="1">
    <location>
        <begin position="354"/>
        <end position="376"/>
    </location>
</feature>
<sequence>MFKSLISHKITILLMLFLLLQLPLHSLLSLTYERQSYRNQALEQISASSSGPQRLVGPILVIPYQQQENQYNEEEGKYHLITHQRQLLLLPEQLTVNSTLQVESRQLGIFQAQLFNGPLQLSGQFSADGLAPLLQDEQVQIGAPYLSVLVADARGLLQVPRLKWGDASLPFQPGARLGSREQGIHAAVSLAALQLGQSQPFAFELTLQGSGSFELVPVGASSSLSLRSNWPHPSFIGQFLPRERQIDNQGFTAHWDSSWFANNLQERIQELDEQGSGSLPAFTVSLIEPVDHYQQNSRALKYAELFIGLTFLSFFLFELVKRLRLHPIQYALVSLAQIVFYLVLLALSEQIGFSLAYLLASIACVGLLSFYACFLLGSLLRGLGFACLLGLLYAILYGLMQAEDLALLLGSALLFVALALVMVITRHVDWYRLGRRQETATDNQDNPPAV</sequence>
<dbReference type="Pfam" id="PF06123">
    <property type="entry name" value="CreD"/>
    <property type="match status" value="1"/>
</dbReference>
<evidence type="ECO:0000313" key="2">
    <source>
        <dbReference type="EMBL" id="MFC3913058.1"/>
    </source>
</evidence>
<evidence type="ECO:0000313" key="3">
    <source>
        <dbReference type="Proteomes" id="UP001595692"/>
    </source>
</evidence>
<reference evidence="3" key="1">
    <citation type="journal article" date="2019" name="Int. J. Syst. Evol. Microbiol.">
        <title>The Global Catalogue of Microorganisms (GCM) 10K type strain sequencing project: providing services to taxonomists for standard genome sequencing and annotation.</title>
        <authorList>
            <consortium name="The Broad Institute Genomics Platform"/>
            <consortium name="The Broad Institute Genome Sequencing Center for Infectious Disease"/>
            <person name="Wu L."/>
            <person name="Ma J."/>
        </authorList>
    </citation>
    <scope>NUCLEOTIDE SEQUENCE [LARGE SCALE GENOMIC DNA]</scope>
    <source>
        <strain evidence="3">CCUG 54939</strain>
    </source>
</reference>
<organism evidence="2 3">
    <name type="scientific">Pseudaeromonas sharmana</name>
    <dbReference type="NCBI Taxonomy" id="328412"/>
    <lineage>
        <taxon>Bacteria</taxon>
        <taxon>Pseudomonadati</taxon>
        <taxon>Pseudomonadota</taxon>
        <taxon>Gammaproteobacteria</taxon>
        <taxon>Aeromonadales</taxon>
        <taxon>Aeromonadaceae</taxon>
        <taxon>Pseudaeromonas</taxon>
    </lineage>
</organism>
<dbReference type="EMBL" id="JBHSAF010000005">
    <property type="protein sequence ID" value="MFC3913058.1"/>
    <property type="molecule type" value="Genomic_DNA"/>
</dbReference>
<name>A0ABV8CLX7_9GAMM</name>
<feature type="transmembrane region" description="Helical" evidence="1">
    <location>
        <begin position="329"/>
        <end position="348"/>
    </location>
</feature>
<dbReference type="Proteomes" id="UP001595692">
    <property type="component" value="Unassembled WGS sequence"/>
</dbReference>
<keyword evidence="1" id="KW-1133">Transmembrane helix</keyword>
<dbReference type="PANTHER" id="PTHR30092:SF0">
    <property type="entry name" value="INNER MEMBRANE PROTEIN CRED"/>
    <property type="match status" value="1"/>
</dbReference>
<evidence type="ECO:0000256" key="1">
    <source>
        <dbReference type="SAM" id="Phobius"/>
    </source>
</evidence>
<dbReference type="PANTHER" id="PTHR30092">
    <property type="entry name" value="INNER MEMBRANE PROTEIN CRED"/>
    <property type="match status" value="1"/>
</dbReference>
<dbReference type="PIRSF" id="PIRSF004548">
    <property type="entry name" value="CreD"/>
    <property type="match status" value="1"/>
</dbReference>
<dbReference type="InterPro" id="IPR010364">
    <property type="entry name" value="Uncharacterised_IM_CreD"/>
</dbReference>
<keyword evidence="3" id="KW-1185">Reference proteome</keyword>
<proteinExistence type="predicted"/>
<feature type="transmembrane region" description="Helical" evidence="1">
    <location>
        <begin position="299"/>
        <end position="317"/>
    </location>
</feature>
<keyword evidence="1" id="KW-0812">Transmembrane</keyword>
<feature type="transmembrane region" description="Helical" evidence="1">
    <location>
        <begin position="406"/>
        <end position="425"/>
    </location>
</feature>
<keyword evidence="1" id="KW-0472">Membrane</keyword>
<comment type="caution">
    <text evidence="2">The sequence shown here is derived from an EMBL/GenBank/DDBJ whole genome shotgun (WGS) entry which is preliminary data.</text>
</comment>
<dbReference type="NCBIfam" id="NF008712">
    <property type="entry name" value="PRK11715.1-1"/>
    <property type="match status" value="1"/>
</dbReference>
<feature type="transmembrane region" description="Helical" evidence="1">
    <location>
        <begin position="383"/>
        <end position="400"/>
    </location>
</feature>
<protein>
    <submittedName>
        <fullName evidence="2">Cell envelope integrity protein CreD</fullName>
    </submittedName>
</protein>
<gene>
    <name evidence="2" type="primary">creD</name>
    <name evidence="2" type="ORF">ACFOSS_06200</name>
</gene>